<accession>A0AAD0SAD1</accession>
<keyword evidence="1" id="KW-0732">Signal</keyword>
<protein>
    <recommendedName>
        <fullName evidence="4">PepSY domain-containing protein</fullName>
    </recommendedName>
</protein>
<organism evidence="2 3">
    <name type="scientific">Pseudoalteromonas lipolytica</name>
    <dbReference type="NCBI Taxonomy" id="570156"/>
    <lineage>
        <taxon>Bacteria</taxon>
        <taxon>Pseudomonadati</taxon>
        <taxon>Pseudomonadota</taxon>
        <taxon>Gammaproteobacteria</taxon>
        <taxon>Alteromonadales</taxon>
        <taxon>Pseudoalteromonadaceae</taxon>
        <taxon>Pseudoalteromonas</taxon>
    </lineage>
</organism>
<feature type="chain" id="PRO_5042030841" description="PepSY domain-containing protein" evidence="1">
    <location>
        <begin position="22"/>
        <end position="111"/>
    </location>
</feature>
<evidence type="ECO:0000256" key="1">
    <source>
        <dbReference type="SAM" id="SignalP"/>
    </source>
</evidence>
<geneLocation type="plasmid" evidence="2 3">
    <name>unnamed1</name>
</geneLocation>
<dbReference type="GeneID" id="99507618"/>
<dbReference type="InterPro" id="IPR045503">
    <property type="entry name" value="DUF6488"/>
</dbReference>
<dbReference type="KEGG" id="pdj:D0907_19210"/>
<dbReference type="AlphaFoldDB" id="A0AAD0SAD1"/>
<feature type="signal peptide" evidence="1">
    <location>
        <begin position="1"/>
        <end position="21"/>
    </location>
</feature>
<evidence type="ECO:0000313" key="3">
    <source>
        <dbReference type="Proteomes" id="UP000264605"/>
    </source>
</evidence>
<evidence type="ECO:0008006" key="4">
    <source>
        <dbReference type="Google" id="ProtNLM"/>
    </source>
</evidence>
<evidence type="ECO:0000313" key="2">
    <source>
        <dbReference type="EMBL" id="AXV67436.1"/>
    </source>
</evidence>
<proteinExistence type="predicted"/>
<dbReference type="Pfam" id="PF20098">
    <property type="entry name" value="DUF6488"/>
    <property type="match status" value="1"/>
</dbReference>
<keyword evidence="2" id="KW-0614">Plasmid</keyword>
<dbReference type="EMBL" id="CP032091">
    <property type="protein sequence ID" value="AXV67436.1"/>
    <property type="molecule type" value="Genomic_DNA"/>
</dbReference>
<sequence length="111" mass="12389">MNRLITTALICIALVSFGALAHSGHDLINDQKAMNIAAKSIKKMTFKDYGFEVGKLDASWKEVANDKLSIVHVEEGYYVVKAANNQNEKNIFFKIAKTGELLDVKSNHDFE</sequence>
<dbReference type="Proteomes" id="UP000264605">
    <property type="component" value="Plasmid unnamed1"/>
</dbReference>
<dbReference type="RefSeq" id="WP_118845106.1">
    <property type="nucleotide sequence ID" value="NZ_CP032091.1"/>
</dbReference>
<gene>
    <name evidence="2" type="ORF">D0907_19210</name>
</gene>
<name>A0AAD0SAD1_9GAMM</name>
<reference evidence="2 3" key="1">
    <citation type="submission" date="2018-08" db="EMBL/GenBank/DDBJ databases">
        <title>Draft genome sequence of Pseudoalteromonas donghaensis HJ51.</title>
        <authorList>
            <person name="Oh J."/>
            <person name="Roh D."/>
        </authorList>
    </citation>
    <scope>NUCLEOTIDE SEQUENCE [LARGE SCALE GENOMIC DNA]</scope>
    <source>
        <strain evidence="2 3">HJ51</strain>
        <plasmid evidence="2 3">unnamed1</plasmid>
    </source>
</reference>